<keyword evidence="1" id="KW-1133">Transmembrane helix</keyword>
<evidence type="ECO:0000313" key="3">
    <source>
        <dbReference type="Proteomes" id="UP000033980"/>
    </source>
</evidence>
<dbReference type="AlphaFoldDB" id="A0A0G1FF73"/>
<reference evidence="2 3" key="1">
    <citation type="journal article" date="2015" name="Nature">
        <title>rRNA introns, odd ribosomes, and small enigmatic genomes across a large radiation of phyla.</title>
        <authorList>
            <person name="Brown C.T."/>
            <person name="Hug L.A."/>
            <person name="Thomas B.C."/>
            <person name="Sharon I."/>
            <person name="Castelle C.J."/>
            <person name="Singh A."/>
            <person name="Wilkins M.J."/>
            <person name="Williams K.H."/>
            <person name="Banfield J.F."/>
        </authorList>
    </citation>
    <scope>NUCLEOTIDE SEQUENCE [LARGE SCALE GENOMIC DNA]</scope>
</reference>
<proteinExistence type="predicted"/>
<name>A0A0G1FF73_9BACT</name>
<dbReference type="Proteomes" id="UP000033980">
    <property type="component" value="Unassembled WGS sequence"/>
</dbReference>
<keyword evidence="1" id="KW-0812">Transmembrane</keyword>
<keyword evidence="1" id="KW-0472">Membrane</keyword>
<feature type="transmembrane region" description="Helical" evidence="1">
    <location>
        <begin position="6"/>
        <end position="27"/>
    </location>
</feature>
<evidence type="ECO:0000313" key="2">
    <source>
        <dbReference type="EMBL" id="KKS93771.1"/>
    </source>
</evidence>
<accession>A0A0G1FF73</accession>
<evidence type="ECO:0000256" key="1">
    <source>
        <dbReference type="SAM" id="Phobius"/>
    </source>
</evidence>
<comment type="caution">
    <text evidence="2">The sequence shown here is derived from an EMBL/GenBank/DDBJ whole genome shotgun (WGS) entry which is preliminary data.</text>
</comment>
<dbReference type="EMBL" id="LCFK01000017">
    <property type="protein sequence ID" value="KKS93771.1"/>
    <property type="molecule type" value="Genomic_DNA"/>
</dbReference>
<gene>
    <name evidence="2" type="ORF">UV68_C0017G0009</name>
</gene>
<organism evidence="2 3">
    <name type="scientific">Candidatus Collierbacteria bacterium GW2011_GWC2_43_12</name>
    <dbReference type="NCBI Taxonomy" id="1618390"/>
    <lineage>
        <taxon>Bacteria</taxon>
        <taxon>Candidatus Collieribacteriota</taxon>
    </lineage>
</organism>
<sequence>MNKRFIIWFVVGLFLAGLVVTGVLLALRTWDVAAAPEAGPATLVVDETSSESAESREIRLDSQGTGYVYVDENTLATTEPSDQMYVLEIVGTFPKITAVEVMYMWQKNEGAERMVCMEVPEMSDGANQVFYCEVPDLD</sequence>
<protein>
    <submittedName>
        <fullName evidence="2">Uncharacterized protein</fullName>
    </submittedName>
</protein>